<evidence type="ECO:0000256" key="4">
    <source>
        <dbReference type="ARBA" id="ARBA00022723"/>
    </source>
</evidence>
<keyword evidence="10" id="KW-0594">Phospholipid biosynthesis</keyword>
<dbReference type="GO" id="GO:0046872">
    <property type="term" value="F:metal ion binding"/>
    <property type="evidence" value="ECO:0007669"/>
    <property type="project" value="UniProtKB-KW"/>
</dbReference>
<evidence type="ECO:0000256" key="8">
    <source>
        <dbReference type="ARBA" id="ARBA00022842"/>
    </source>
</evidence>
<evidence type="ECO:0000256" key="9">
    <source>
        <dbReference type="ARBA" id="ARBA00023098"/>
    </source>
</evidence>
<dbReference type="PROSITE" id="PS50146">
    <property type="entry name" value="DAGK"/>
    <property type="match status" value="1"/>
</dbReference>
<dbReference type="PANTHER" id="PTHR12358">
    <property type="entry name" value="SPHINGOSINE KINASE"/>
    <property type="match status" value="1"/>
</dbReference>
<evidence type="ECO:0000256" key="3">
    <source>
        <dbReference type="ARBA" id="ARBA00022679"/>
    </source>
</evidence>
<dbReference type="SMART" id="SM00046">
    <property type="entry name" value="DAGKc"/>
    <property type="match status" value="1"/>
</dbReference>
<evidence type="ECO:0000256" key="11">
    <source>
        <dbReference type="ARBA" id="ARBA00023264"/>
    </source>
</evidence>
<evidence type="ECO:0000256" key="2">
    <source>
        <dbReference type="ARBA" id="ARBA00022516"/>
    </source>
</evidence>
<dbReference type="InterPro" id="IPR001206">
    <property type="entry name" value="Diacylglycerol_kinase_cat_dom"/>
</dbReference>
<dbReference type="Gene3D" id="3.40.50.10330">
    <property type="entry name" value="Probable inorganic polyphosphate/atp-NAD kinase, domain 1"/>
    <property type="match status" value="1"/>
</dbReference>
<keyword evidence="7" id="KW-0067">ATP-binding</keyword>
<comment type="caution">
    <text evidence="13">The sequence shown here is derived from an EMBL/GenBank/DDBJ whole genome shotgun (WGS) entry which is preliminary data.</text>
</comment>
<sequence>MKKILLIINPEAYHIFRFSRNKAQILRILSEIGRVYIVETQKPGEAIEIAKSGVEDGFDLIISGGGDGTLNEVANGTAYSGVPIGILPLGITNVFALEMGIPMGAVKAAEIIKTGKVREIDLGFVNDKRYYTMMLGAGLDGYTVHNLKHEFKKMFGKPSHVMVGFAKYPFYDPLPIEIEIDGVNKGIGYEVVISNISYYGGKRKMAPYAKPDDGELDIVVFRESGFFNDLKHFSGFLMGLHHKMGTVEFFKGTLIKLKGENVYFHVDSEPMGKLPAIVKCAPKALKVIVP</sequence>
<evidence type="ECO:0000256" key="10">
    <source>
        <dbReference type="ARBA" id="ARBA00023209"/>
    </source>
</evidence>
<organism evidence="13">
    <name type="scientific">candidate division WOR-3 bacterium</name>
    <dbReference type="NCBI Taxonomy" id="2052148"/>
    <lineage>
        <taxon>Bacteria</taxon>
        <taxon>Bacteria division WOR-3</taxon>
    </lineage>
</organism>
<dbReference type="InterPro" id="IPR050187">
    <property type="entry name" value="Lipid_Phosphate_FormReg"/>
</dbReference>
<dbReference type="GO" id="GO:0008654">
    <property type="term" value="P:phospholipid biosynthetic process"/>
    <property type="evidence" value="ECO:0007669"/>
    <property type="project" value="UniProtKB-KW"/>
</dbReference>
<gene>
    <name evidence="13" type="ORF">ENH14_01910</name>
</gene>
<dbReference type="InterPro" id="IPR017438">
    <property type="entry name" value="ATP-NAD_kinase_N"/>
</dbReference>
<feature type="domain" description="DAGKc" evidence="12">
    <location>
        <begin position="1"/>
        <end position="130"/>
    </location>
</feature>
<keyword evidence="11" id="KW-1208">Phospholipid metabolism</keyword>
<dbReference type="InterPro" id="IPR045540">
    <property type="entry name" value="YegS/DAGK_C"/>
</dbReference>
<accession>A0A7V0Q6C3</accession>
<evidence type="ECO:0000256" key="5">
    <source>
        <dbReference type="ARBA" id="ARBA00022741"/>
    </source>
</evidence>
<dbReference type="InterPro" id="IPR005218">
    <property type="entry name" value="Diacylglycerol/lipid_kinase"/>
</dbReference>
<keyword evidence="3" id="KW-0808">Transferase</keyword>
<evidence type="ECO:0000256" key="6">
    <source>
        <dbReference type="ARBA" id="ARBA00022777"/>
    </source>
</evidence>
<comment type="cofactor">
    <cofactor evidence="1">
        <name>Mg(2+)</name>
        <dbReference type="ChEBI" id="CHEBI:18420"/>
    </cofactor>
</comment>
<keyword evidence="5" id="KW-0547">Nucleotide-binding</keyword>
<evidence type="ECO:0000256" key="7">
    <source>
        <dbReference type="ARBA" id="ARBA00022840"/>
    </source>
</evidence>
<dbReference type="Proteomes" id="UP000886381">
    <property type="component" value="Unassembled WGS sequence"/>
</dbReference>
<dbReference type="Gene3D" id="2.60.200.40">
    <property type="match status" value="1"/>
</dbReference>
<dbReference type="GO" id="GO:0016301">
    <property type="term" value="F:kinase activity"/>
    <property type="evidence" value="ECO:0007669"/>
    <property type="project" value="UniProtKB-KW"/>
</dbReference>
<dbReference type="Pfam" id="PF00781">
    <property type="entry name" value="DAGK_cat"/>
    <property type="match status" value="1"/>
</dbReference>
<evidence type="ECO:0000256" key="1">
    <source>
        <dbReference type="ARBA" id="ARBA00001946"/>
    </source>
</evidence>
<proteinExistence type="predicted"/>
<name>A0A7V0Q6C3_UNCW3</name>
<protein>
    <submittedName>
        <fullName evidence="13">Diacylglycerol kinase family lipid kinase</fullName>
    </submittedName>
</protein>
<dbReference type="GO" id="GO:0005524">
    <property type="term" value="F:ATP binding"/>
    <property type="evidence" value="ECO:0007669"/>
    <property type="project" value="UniProtKB-KW"/>
</dbReference>
<dbReference type="InterPro" id="IPR016064">
    <property type="entry name" value="NAD/diacylglycerol_kinase_sf"/>
</dbReference>
<keyword evidence="2" id="KW-0444">Lipid biosynthesis</keyword>
<evidence type="ECO:0000259" key="12">
    <source>
        <dbReference type="PROSITE" id="PS50146"/>
    </source>
</evidence>
<evidence type="ECO:0000313" key="13">
    <source>
        <dbReference type="EMBL" id="HDL60190.1"/>
    </source>
</evidence>
<dbReference type="EMBL" id="DRDR01000083">
    <property type="protein sequence ID" value="HDL60190.1"/>
    <property type="molecule type" value="Genomic_DNA"/>
</dbReference>
<dbReference type="GO" id="GO:0005886">
    <property type="term" value="C:plasma membrane"/>
    <property type="evidence" value="ECO:0007669"/>
    <property type="project" value="TreeGrafter"/>
</dbReference>
<keyword evidence="4" id="KW-0479">Metal-binding</keyword>
<dbReference type="Pfam" id="PF19279">
    <property type="entry name" value="YegS_C"/>
    <property type="match status" value="1"/>
</dbReference>
<keyword evidence="8" id="KW-0460">Magnesium</keyword>
<dbReference type="NCBIfam" id="TIGR00147">
    <property type="entry name" value="YegS/Rv2252/BmrU family lipid kinase"/>
    <property type="match status" value="1"/>
</dbReference>
<dbReference type="AlphaFoldDB" id="A0A7V0Q6C3"/>
<dbReference type="PANTHER" id="PTHR12358:SF106">
    <property type="entry name" value="LIPID KINASE YEGS"/>
    <property type="match status" value="1"/>
</dbReference>
<dbReference type="SUPFAM" id="SSF111331">
    <property type="entry name" value="NAD kinase/diacylglycerol kinase-like"/>
    <property type="match status" value="1"/>
</dbReference>
<reference evidence="13" key="1">
    <citation type="journal article" date="2020" name="mSystems">
        <title>Genome- and Community-Level Interaction Insights into Carbon Utilization and Element Cycling Functions of Hydrothermarchaeota in Hydrothermal Sediment.</title>
        <authorList>
            <person name="Zhou Z."/>
            <person name="Liu Y."/>
            <person name="Xu W."/>
            <person name="Pan J."/>
            <person name="Luo Z.H."/>
            <person name="Li M."/>
        </authorList>
    </citation>
    <scope>NUCLEOTIDE SEQUENCE [LARGE SCALE GENOMIC DNA]</scope>
    <source>
        <strain evidence="13">HyVt-28</strain>
    </source>
</reference>
<keyword evidence="9" id="KW-0443">Lipid metabolism</keyword>
<keyword evidence="6 13" id="KW-0418">Kinase</keyword>